<comment type="caution">
    <text evidence="3">The sequence shown here is derived from an EMBL/GenBank/DDBJ whole genome shotgun (WGS) entry which is preliminary data.</text>
</comment>
<evidence type="ECO:0000313" key="4">
    <source>
        <dbReference type="Proteomes" id="UP000038010"/>
    </source>
</evidence>
<dbReference type="STRING" id="1664694.A0A0N1GZS8"/>
<dbReference type="EMBL" id="LFJN01000029">
    <property type="protein sequence ID" value="KPI36684.1"/>
    <property type="molecule type" value="Genomic_DNA"/>
</dbReference>
<feature type="domain" description="DUF7626" evidence="2">
    <location>
        <begin position="103"/>
        <end position="155"/>
    </location>
</feature>
<dbReference type="GeneID" id="28730670"/>
<proteinExistence type="predicted"/>
<dbReference type="VEuPathDB" id="FungiDB:AB675_10049"/>
<dbReference type="AlphaFoldDB" id="A0A0N1GZS8"/>
<dbReference type="OrthoDB" id="5321209at2759"/>
<evidence type="ECO:0000313" key="3">
    <source>
        <dbReference type="EMBL" id="KPI36684.1"/>
    </source>
</evidence>
<evidence type="ECO:0000259" key="2">
    <source>
        <dbReference type="Pfam" id="PF24625"/>
    </source>
</evidence>
<dbReference type="InterPro" id="IPR056043">
    <property type="entry name" value="DUF7626"/>
</dbReference>
<sequence length="328" mass="35897">MAASSESPVPYQTRIPFFSRERIVLEGVSGNLGSPTAISPFCLPFGADLAVQRPKEELLKEEIKSDNEADEVVVAESSAAHKSKKKNAKARNALPKKISAAKDEVDAILVRMKEAKYLETDIAEHLSKHYDVTYSPKTIGTRYTRLKRAAQAASDKLLDEDQTCWHDGDDEALQEAIKLGSEKLEAAKKKLDETKWRFIADKLKILKPVTNFSARACEERARALAEGTAKPTLESIPDPDDTIIARIQKRRDREAQLAQDAQVAPTNRAAEKSSSAPGLAQGTPAIVAQQPQAPQENLTAAVETGIVEKTLASRNEDVEMAVDNAEIL</sequence>
<reference evidence="3 4" key="1">
    <citation type="submission" date="2015-06" db="EMBL/GenBank/DDBJ databases">
        <title>Draft genome of the ant-associated black yeast Phialophora attae CBS 131958.</title>
        <authorList>
            <person name="Moreno L.F."/>
            <person name="Stielow B.J."/>
            <person name="de Hoog S."/>
            <person name="Vicente V.A."/>
            <person name="Weiss V.A."/>
            <person name="de Vries M."/>
            <person name="Cruz L.M."/>
            <person name="Souza E.M."/>
        </authorList>
    </citation>
    <scope>NUCLEOTIDE SEQUENCE [LARGE SCALE GENOMIC DNA]</scope>
    <source>
        <strain evidence="3 4">CBS 131958</strain>
    </source>
</reference>
<protein>
    <recommendedName>
        <fullName evidence="2">DUF7626 domain-containing protein</fullName>
    </recommendedName>
</protein>
<name>A0A0N1GZS8_9EURO</name>
<evidence type="ECO:0000256" key="1">
    <source>
        <dbReference type="SAM" id="MobiDB-lite"/>
    </source>
</evidence>
<dbReference type="RefSeq" id="XP_017996647.1">
    <property type="nucleotide sequence ID" value="XM_018138790.1"/>
</dbReference>
<feature type="region of interest" description="Disordered" evidence="1">
    <location>
        <begin position="259"/>
        <end position="280"/>
    </location>
</feature>
<dbReference type="Pfam" id="PF24625">
    <property type="entry name" value="DUF7626"/>
    <property type="match status" value="1"/>
</dbReference>
<organism evidence="3 4">
    <name type="scientific">Cyphellophora attinorum</name>
    <dbReference type="NCBI Taxonomy" id="1664694"/>
    <lineage>
        <taxon>Eukaryota</taxon>
        <taxon>Fungi</taxon>
        <taxon>Dikarya</taxon>
        <taxon>Ascomycota</taxon>
        <taxon>Pezizomycotina</taxon>
        <taxon>Eurotiomycetes</taxon>
        <taxon>Chaetothyriomycetidae</taxon>
        <taxon>Chaetothyriales</taxon>
        <taxon>Cyphellophoraceae</taxon>
        <taxon>Cyphellophora</taxon>
    </lineage>
</organism>
<keyword evidence="4" id="KW-1185">Reference proteome</keyword>
<accession>A0A0N1GZS8</accession>
<dbReference type="Proteomes" id="UP000038010">
    <property type="component" value="Unassembled WGS sequence"/>
</dbReference>
<gene>
    <name evidence="3" type="ORF">AB675_10049</name>
</gene>